<reference evidence="5" key="2">
    <citation type="submission" date="2017-08" db="EMBL/GenBank/DDBJ databases">
        <title>Protection against atopic dermatitis through acquisition of Staphylococcus quorum-sensing agr mutations in the skin.</title>
        <authorList>
            <person name="Nakamura Y."/>
            <person name="Takahashi H."/>
            <person name="Takaya A."/>
            <person name="Inoue Y."/>
            <person name="Katayama Y."/>
            <person name="Kusuya Y."/>
            <person name="Shoji T."/>
            <person name="Takada S."/>
            <person name="Nakagawa S."/>
            <person name="Oguma R."/>
            <person name="Ozawa N."/>
            <person name="Yamaide F."/>
            <person name="Suzuki S."/>
            <person name="Villaruz A."/>
            <person name="Otto M."/>
            <person name="Matsue H."/>
            <person name="Nunez G."/>
            <person name="Shimojo N."/>
        </authorList>
    </citation>
    <scope>NUCLEOTIDE SEQUENCE [LARGE SCALE GENOMIC DNA]</scope>
    <source>
        <strain evidence="5">M1K003</strain>
    </source>
</reference>
<reference evidence="1" key="1">
    <citation type="submission" date="2014-08" db="EMBL/GenBank/DDBJ databases">
        <title>Comparative genomics of MRSA.</title>
        <authorList>
            <person name="Yamamoto T."/>
        </authorList>
    </citation>
    <scope>NUCLEOTIDE SEQUENCE</scope>
    <source>
        <strain evidence="1">OC3</strain>
    </source>
</reference>
<evidence type="ECO:0000313" key="4">
    <source>
        <dbReference type="EMBL" id="NUY68748.1"/>
    </source>
</evidence>
<evidence type="ECO:0000313" key="1">
    <source>
        <dbReference type="EMBL" id="BAQ25921.1"/>
    </source>
</evidence>
<reference evidence="2" key="3">
    <citation type="submission" date="2018-07" db="EMBL/GenBank/DDBJ databases">
        <title>Protection against atopic dermatitis through acquisition of Staphylococcus quorum-sensing agr mutations in the skin.</title>
        <authorList>
            <person name="Nakamura Y."/>
            <person name="Takahashi H."/>
            <person name="Takaya A."/>
            <person name="Inoue Y."/>
            <person name="Katayama Y."/>
            <person name="Kusuya Y."/>
            <person name="Shoji T."/>
            <person name="Takada S."/>
            <person name="Nakagawa S."/>
            <person name="Oguma R."/>
            <person name="Ozawa N."/>
            <person name="Yamaide F."/>
            <person name="Suzuki S."/>
            <person name="Villaruz A."/>
            <person name="Otto M."/>
            <person name="Matsue H."/>
            <person name="Nunez G."/>
            <person name="Shimojo N."/>
        </authorList>
    </citation>
    <scope>NUCLEOTIDE SEQUENCE</scope>
    <source>
        <strain evidence="2">M1K003</strain>
    </source>
</reference>
<evidence type="ECO:0000313" key="2">
    <source>
        <dbReference type="EMBL" id="GBV21481.1"/>
    </source>
</evidence>
<dbReference type="EMBL" id="JAAJIY010000121">
    <property type="protein sequence ID" value="NGK22568.1"/>
    <property type="molecule type" value="Genomic_DNA"/>
</dbReference>
<protein>
    <submittedName>
        <fullName evidence="1">Uncharacterized protein</fullName>
    </submittedName>
</protein>
<evidence type="ECO:0000313" key="6">
    <source>
        <dbReference type="Proteomes" id="UP000478431"/>
    </source>
</evidence>
<sequence>MSNTDKYFRDIARELKGIRKELQKRNETVIIDANLDSVRSAVLANKEKPKYNEPLF</sequence>
<dbReference type="Proteomes" id="UP000478431">
    <property type="component" value="Unassembled WGS sequence"/>
</dbReference>
<dbReference type="EMBL" id="BDVT01000016">
    <property type="protein sequence ID" value="GBV21481.1"/>
    <property type="molecule type" value="Genomic_DNA"/>
</dbReference>
<name>A0A0C6DV27_STAAU</name>
<dbReference type="AlphaFoldDB" id="A0A0C6DV27"/>
<dbReference type="RefSeq" id="WP_000072202.1">
    <property type="nucleotide sequence ID" value="NZ_AP018923.1"/>
</dbReference>
<gene>
    <name evidence="3" type="ORF">G0Z31_14000</name>
    <name evidence="4" type="ORF">GQX52_08880</name>
    <name evidence="2" type="ORF">M1K003_2498</name>
</gene>
<reference evidence="3 6" key="5">
    <citation type="submission" date="2020-02" db="EMBL/GenBank/DDBJ databases">
        <title>Novel Insights Into The Classification of Staphylococcal Beta-Lactamases In Relation To The Cefazolin Inoculum Effect.</title>
        <authorList>
            <person name="Carvajal L.P."/>
            <person name="Rincon S."/>
            <person name="Echeverri A."/>
            <person name="Porras J."/>
            <person name="Rios R."/>
            <person name="Ordonez K."/>
            <person name="Seas C."/>
            <person name="Gomez-Villegas S."/>
            <person name="Diaz L."/>
            <person name="Arias C.A."/>
            <person name="Reyes J."/>
        </authorList>
    </citation>
    <scope>NUCLEOTIDE SEQUENCE [LARGE SCALE GENOMIC DNA]</scope>
    <source>
        <strain evidence="3 6">UP127</strain>
    </source>
</reference>
<evidence type="ECO:0000313" key="7">
    <source>
        <dbReference type="Proteomes" id="UP000561555"/>
    </source>
</evidence>
<evidence type="ECO:0000313" key="3">
    <source>
        <dbReference type="EMBL" id="NGK22568.1"/>
    </source>
</evidence>
<dbReference type="EMBL" id="JAANDN010000082">
    <property type="protein sequence ID" value="NUY68748.1"/>
    <property type="molecule type" value="Genomic_DNA"/>
</dbReference>
<dbReference type="Proteomes" id="UP000265645">
    <property type="component" value="Unassembled WGS sequence"/>
</dbReference>
<organism evidence="1">
    <name type="scientific">Staphylococcus aureus</name>
    <dbReference type="NCBI Taxonomy" id="1280"/>
    <lineage>
        <taxon>Bacteria</taxon>
        <taxon>Bacillati</taxon>
        <taxon>Bacillota</taxon>
        <taxon>Bacilli</taxon>
        <taxon>Bacillales</taxon>
        <taxon>Staphylococcaceae</taxon>
        <taxon>Staphylococcus</taxon>
    </lineage>
</organism>
<proteinExistence type="predicted"/>
<dbReference type="EMBL" id="AB983197">
    <property type="protein sequence ID" value="BAQ25921.1"/>
    <property type="molecule type" value="Genomic_DNA"/>
</dbReference>
<evidence type="ECO:0000313" key="5">
    <source>
        <dbReference type="Proteomes" id="UP000265645"/>
    </source>
</evidence>
<accession>A0A0C6DV27</accession>
<dbReference type="Proteomes" id="UP000561555">
    <property type="component" value="Unassembled WGS sequence"/>
</dbReference>
<reference evidence="4 7" key="4">
    <citation type="journal article" date="2020" name="J. Antimicrob. Chemother.">
        <title>Detection of heterogeneous vancomycin intermediate resistance in MRSA isolates from Latin America.</title>
        <authorList>
            <person name="Castro B.E."/>
            <person name="Berrio M."/>
            <person name="Vargas M.L."/>
            <person name="Carvajal L.P."/>
            <person name="Millan L.V."/>
            <person name="Rios R."/>
            <person name="Hernandez A.K."/>
            <person name="Rincon S."/>
            <person name="Cubides P."/>
            <person name="Forero E."/>
            <person name="Dinh A."/>
            <person name="Seas C."/>
            <person name="Munita J.M."/>
            <person name="Arias C.A."/>
            <person name="Reyes J."/>
            <person name="Diaz L."/>
        </authorList>
    </citation>
    <scope>NUCLEOTIDE SEQUENCE [LARGE SCALE GENOMIC DNA]</scope>
    <source>
        <strain evidence="4 7">UP89</strain>
    </source>
</reference>